<dbReference type="GO" id="GO:0003700">
    <property type="term" value="F:DNA-binding transcription factor activity"/>
    <property type="evidence" value="ECO:0007669"/>
    <property type="project" value="TreeGrafter"/>
</dbReference>
<dbReference type="EMBL" id="WEGJ01000002">
    <property type="protein sequence ID" value="MQY11091.1"/>
    <property type="molecule type" value="Genomic_DNA"/>
</dbReference>
<evidence type="ECO:0000256" key="4">
    <source>
        <dbReference type="PROSITE-ProRule" id="PRU00335"/>
    </source>
</evidence>
<dbReference type="PANTHER" id="PTHR30055">
    <property type="entry name" value="HTH-TYPE TRANSCRIPTIONAL REGULATOR RUTR"/>
    <property type="match status" value="1"/>
</dbReference>
<protein>
    <recommendedName>
        <fullName evidence="5">HTH tetR-type domain-containing protein</fullName>
    </recommendedName>
</protein>
<evidence type="ECO:0000256" key="1">
    <source>
        <dbReference type="ARBA" id="ARBA00023015"/>
    </source>
</evidence>
<dbReference type="GO" id="GO:0000976">
    <property type="term" value="F:transcription cis-regulatory region binding"/>
    <property type="evidence" value="ECO:0007669"/>
    <property type="project" value="TreeGrafter"/>
</dbReference>
<dbReference type="Pfam" id="PF00440">
    <property type="entry name" value="TetR_N"/>
    <property type="match status" value="1"/>
</dbReference>
<accession>A0A7K0CCC3</accession>
<dbReference type="PROSITE" id="PS50977">
    <property type="entry name" value="HTH_TETR_2"/>
    <property type="match status" value="1"/>
</dbReference>
<name>A0A7K0CCC3_9ACTN</name>
<gene>
    <name evidence="6" type="ORF">SRB5_12050</name>
</gene>
<evidence type="ECO:0000313" key="7">
    <source>
        <dbReference type="Proteomes" id="UP000466345"/>
    </source>
</evidence>
<comment type="caution">
    <text evidence="6">The sequence shown here is derived from an EMBL/GenBank/DDBJ whole genome shotgun (WGS) entry which is preliminary data.</text>
</comment>
<dbReference type="InterPro" id="IPR025996">
    <property type="entry name" value="MT1864/Rv1816-like_C"/>
</dbReference>
<organism evidence="6 7">
    <name type="scientific">Streptomyces smaragdinus</name>
    <dbReference type="NCBI Taxonomy" id="2585196"/>
    <lineage>
        <taxon>Bacteria</taxon>
        <taxon>Bacillati</taxon>
        <taxon>Actinomycetota</taxon>
        <taxon>Actinomycetes</taxon>
        <taxon>Kitasatosporales</taxon>
        <taxon>Streptomycetaceae</taxon>
        <taxon>Streptomyces</taxon>
    </lineage>
</organism>
<feature type="DNA-binding region" description="H-T-H motif" evidence="4">
    <location>
        <begin position="45"/>
        <end position="64"/>
    </location>
</feature>
<sequence length="251" mass="27438">MPGPTSDDHSDAPLSRRERQRLELREEAVRTARELLAAGGPENLTLSAVARAVGVTPPALYRHFEGGREGVVRAVYHLLVEEFSSTVEQAAARYESHGVSAQIHAGCRAVLDWSLANRPEFDLVMGAQFARISTSGGAIPVALAERLGGVFAALFDRLVREHGLIPPAETDITPALLPQIVVYGRSVCPDQPVGVAYLMFTCWRQVYGVVCMAANRHLDFAYHEYDAVFEDLMDRILRLLGLTRSPIFGAG</sequence>
<keyword evidence="3" id="KW-0804">Transcription</keyword>
<keyword evidence="2 4" id="KW-0238">DNA-binding</keyword>
<dbReference type="RefSeq" id="WP_153450345.1">
    <property type="nucleotide sequence ID" value="NZ_WEGJ01000002.1"/>
</dbReference>
<proteinExistence type="predicted"/>
<evidence type="ECO:0000259" key="5">
    <source>
        <dbReference type="PROSITE" id="PS50977"/>
    </source>
</evidence>
<dbReference type="SUPFAM" id="SSF48498">
    <property type="entry name" value="Tetracyclin repressor-like, C-terminal domain"/>
    <property type="match status" value="1"/>
</dbReference>
<evidence type="ECO:0000256" key="3">
    <source>
        <dbReference type="ARBA" id="ARBA00023163"/>
    </source>
</evidence>
<keyword evidence="7" id="KW-1185">Reference proteome</keyword>
<feature type="domain" description="HTH tetR-type" evidence="5">
    <location>
        <begin position="22"/>
        <end position="82"/>
    </location>
</feature>
<dbReference type="Proteomes" id="UP000466345">
    <property type="component" value="Unassembled WGS sequence"/>
</dbReference>
<dbReference type="InterPro" id="IPR009057">
    <property type="entry name" value="Homeodomain-like_sf"/>
</dbReference>
<dbReference type="AlphaFoldDB" id="A0A7K0CCC3"/>
<dbReference type="InterPro" id="IPR050109">
    <property type="entry name" value="HTH-type_TetR-like_transc_reg"/>
</dbReference>
<dbReference type="OrthoDB" id="3210322at2"/>
<dbReference type="InterPro" id="IPR001647">
    <property type="entry name" value="HTH_TetR"/>
</dbReference>
<dbReference type="InterPro" id="IPR036271">
    <property type="entry name" value="Tet_transcr_reg_TetR-rel_C_sf"/>
</dbReference>
<evidence type="ECO:0000256" key="2">
    <source>
        <dbReference type="ARBA" id="ARBA00023125"/>
    </source>
</evidence>
<evidence type="ECO:0000313" key="6">
    <source>
        <dbReference type="EMBL" id="MQY11091.1"/>
    </source>
</evidence>
<dbReference type="PANTHER" id="PTHR30055:SF234">
    <property type="entry name" value="HTH-TYPE TRANSCRIPTIONAL REGULATOR BETI"/>
    <property type="match status" value="1"/>
</dbReference>
<keyword evidence="1" id="KW-0805">Transcription regulation</keyword>
<dbReference type="Pfam" id="PF13305">
    <property type="entry name" value="TetR_C_33"/>
    <property type="match status" value="1"/>
</dbReference>
<dbReference type="SUPFAM" id="SSF46689">
    <property type="entry name" value="Homeodomain-like"/>
    <property type="match status" value="1"/>
</dbReference>
<reference evidence="6 7" key="1">
    <citation type="submission" date="2019-10" db="EMBL/GenBank/DDBJ databases">
        <title>Streptomyces smaragdinus sp. nov. and Streptomyces fabii sp. nov., isolated from the gut of fungus growing-termite Macrotermes natalensis.</title>
        <authorList>
            <person name="Schwitalla J."/>
            <person name="Benndorf R."/>
            <person name="Martin K."/>
            <person name="De Beer W."/>
            <person name="Kaster A.-K."/>
            <person name="Vollmers J."/>
            <person name="Poulsen M."/>
            <person name="Beemelmanns C."/>
        </authorList>
    </citation>
    <scope>NUCLEOTIDE SEQUENCE [LARGE SCALE GENOMIC DNA]</scope>
    <source>
        <strain evidence="6 7">RB5</strain>
    </source>
</reference>
<dbReference type="Gene3D" id="1.10.357.10">
    <property type="entry name" value="Tetracycline Repressor, domain 2"/>
    <property type="match status" value="1"/>
</dbReference>